<evidence type="ECO:0000313" key="2">
    <source>
        <dbReference type="Proteomes" id="UP000827872"/>
    </source>
</evidence>
<dbReference type="EMBL" id="CM037620">
    <property type="protein sequence ID" value="KAH7995192.1"/>
    <property type="molecule type" value="Genomic_DNA"/>
</dbReference>
<organism evidence="1 2">
    <name type="scientific">Sphaerodactylus townsendi</name>
    <dbReference type="NCBI Taxonomy" id="933632"/>
    <lineage>
        <taxon>Eukaryota</taxon>
        <taxon>Metazoa</taxon>
        <taxon>Chordata</taxon>
        <taxon>Craniata</taxon>
        <taxon>Vertebrata</taxon>
        <taxon>Euteleostomi</taxon>
        <taxon>Lepidosauria</taxon>
        <taxon>Squamata</taxon>
        <taxon>Bifurcata</taxon>
        <taxon>Gekkota</taxon>
        <taxon>Sphaerodactylidae</taxon>
        <taxon>Sphaerodactylus</taxon>
    </lineage>
</organism>
<name>A0ACB8ER76_9SAUR</name>
<proteinExistence type="predicted"/>
<keyword evidence="2" id="KW-1185">Reference proteome</keyword>
<evidence type="ECO:0000313" key="1">
    <source>
        <dbReference type="EMBL" id="KAH7995192.1"/>
    </source>
</evidence>
<comment type="caution">
    <text evidence="1">The sequence shown here is derived from an EMBL/GenBank/DDBJ whole genome shotgun (WGS) entry which is preliminary data.</text>
</comment>
<dbReference type="Proteomes" id="UP000827872">
    <property type="component" value="Linkage Group LG07"/>
</dbReference>
<reference evidence="1" key="1">
    <citation type="submission" date="2021-08" db="EMBL/GenBank/DDBJ databases">
        <title>The first chromosome-level gecko genome reveals the dynamic sex chromosomes of Neotropical dwarf geckos (Sphaerodactylidae: Sphaerodactylus).</title>
        <authorList>
            <person name="Pinto B.J."/>
            <person name="Keating S.E."/>
            <person name="Gamble T."/>
        </authorList>
    </citation>
    <scope>NUCLEOTIDE SEQUENCE</scope>
    <source>
        <strain evidence="1">TG3544</strain>
    </source>
</reference>
<accession>A0ACB8ER76</accession>
<sequence length="116" mass="13300">MTSFRVTNPEGQPAPYELHNIMRQRPASCVGEIGCHQHSYSEAPEEASQKATLKSFASYWKQHTETRIRQSLYNSSQHLQVSFITTRNLAEIYRDPEYDHQKGNKIPEAQSGNVFS</sequence>
<gene>
    <name evidence="1" type="ORF">K3G42_022678</name>
</gene>
<protein>
    <submittedName>
        <fullName evidence="1">Uncharacterized protein</fullName>
    </submittedName>
</protein>